<dbReference type="Proteomes" id="UP000471521">
    <property type="component" value="Unassembled WGS sequence"/>
</dbReference>
<keyword evidence="14" id="KW-1185">Reference proteome</keyword>
<dbReference type="EMBL" id="WUUU01000154">
    <property type="protein sequence ID" value="MXR21808.1"/>
    <property type="molecule type" value="Genomic_DNA"/>
</dbReference>
<keyword evidence="4 13" id="KW-0347">Helicase</keyword>
<name>A0A6B0SJC7_9EURY</name>
<dbReference type="InterPro" id="IPR027417">
    <property type="entry name" value="P-loop_NTPase"/>
</dbReference>
<dbReference type="SUPFAM" id="SSF52540">
    <property type="entry name" value="P-loop containing nucleoside triphosphate hydrolases"/>
    <property type="match status" value="1"/>
</dbReference>
<evidence type="ECO:0000256" key="10">
    <source>
        <dbReference type="SAM" id="MobiDB-lite"/>
    </source>
</evidence>
<gene>
    <name evidence="13" type="ORF">GRX66_14785</name>
</gene>
<dbReference type="GO" id="GO:0003677">
    <property type="term" value="F:DNA binding"/>
    <property type="evidence" value="ECO:0007669"/>
    <property type="project" value="InterPro"/>
</dbReference>
<comment type="caution">
    <text evidence="13">The sequence shown here is derived from an EMBL/GenBank/DDBJ whole genome shotgun (WGS) entry which is preliminary data.</text>
</comment>
<evidence type="ECO:0000259" key="11">
    <source>
        <dbReference type="PROSITE" id="PS51192"/>
    </source>
</evidence>
<dbReference type="PROSITE" id="PS51194">
    <property type="entry name" value="HELICASE_CTER"/>
    <property type="match status" value="1"/>
</dbReference>
<dbReference type="EC" id="5.6.2.4" evidence="8"/>
<comment type="catalytic activity">
    <reaction evidence="7">
        <text>Couples ATP hydrolysis with the unwinding of duplex DNA by translocating in the 3'-5' direction.</text>
        <dbReference type="EC" id="5.6.2.4"/>
    </reaction>
</comment>
<dbReference type="CDD" id="cd17926">
    <property type="entry name" value="DEXHc_RE"/>
    <property type="match status" value="1"/>
</dbReference>
<reference evidence="13 14" key="1">
    <citation type="submission" date="2019-12" db="EMBL/GenBank/DDBJ databases">
        <title>Isolation and characterization of three novel carbon monoxide-oxidizing members of Halobacteria from salione crusts and soils.</title>
        <authorList>
            <person name="Myers M.R."/>
            <person name="King G.M."/>
        </authorList>
    </citation>
    <scope>NUCLEOTIDE SEQUENCE [LARGE SCALE GENOMIC DNA]</scope>
    <source>
        <strain evidence="13 14">PCN9</strain>
    </source>
</reference>
<evidence type="ECO:0000313" key="13">
    <source>
        <dbReference type="EMBL" id="MXR21808.1"/>
    </source>
</evidence>
<dbReference type="AlphaFoldDB" id="A0A6B0SJC7"/>
<evidence type="ECO:0000259" key="12">
    <source>
        <dbReference type="PROSITE" id="PS51194"/>
    </source>
</evidence>
<evidence type="ECO:0000256" key="5">
    <source>
        <dbReference type="ARBA" id="ARBA00022840"/>
    </source>
</evidence>
<feature type="region of interest" description="Disordered" evidence="10">
    <location>
        <begin position="8"/>
        <end position="41"/>
    </location>
</feature>
<evidence type="ECO:0000313" key="14">
    <source>
        <dbReference type="Proteomes" id="UP000471521"/>
    </source>
</evidence>
<dbReference type="Pfam" id="PF18458">
    <property type="entry name" value="XPB_DRD"/>
    <property type="match status" value="1"/>
</dbReference>
<dbReference type="RefSeq" id="WP_325064137.1">
    <property type="nucleotide sequence ID" value="NZ_WUUU01000154.1"/>
</dbReference>
<evidence type="ECO:0000256" key="2">
    <source>
        <dbReference type="ARBA" id="ARBA00022741"/>
    </source>
</evidence>
<dbReference type="SMART" id="SM00490">
    <property type="entry name" value="HELICc"/>
    <property type="match status" value="1"/>
</dbReference>
<sequence>MTVRLAFEDGTLRVEHDGDGPPTDGVDSLPGVESDDRTGTGRAPAMAYANLVAYLDHREIPYEDDALHADTLDVASAYELRDYQQGALDAWQTGTEGGDGAPRPRWGVLELPTGSGKTVIGLKAIEALGTAALVVVPTIDLLTQWKRELGREFDREIGQLGGGQQVLGPVTVATYDSAYLRADDLGDQFGLVVFDEVHHLGGEGFRDIARMLVAPARMGLTATFERPDNAHEVVADLVGDVAYRLSADDLAGDHLAEYDVKRLEVPLTAAERERYEDAQGTFTDYLQQSSVQLRSPSDYQELVKRSGNDPRAREALLAKQRARRIVRESDAKVEELARILDRHRRDRVIVFAASTDLVYRLSERFLLPAITHETGASERREILEKFRSGDYSRVVTANVLDEGVDVPDANVAVVFAGSGSEREFTQRLGRVLRPKEDGGRALLYELVSADTAEERVADRRR</sequence>
<dbReference type="GO" id="GO:0016787">
    <property type="term" value="F:hydrolase activity"/>
    <property type="evidence" value="ECO:0007669"/>
    <property type="project" value="UniProtKB-KW"/>
</dbReference>
<dbReference type="Pfam" id="PF04851">
    <property type="entry name" value="ResIII"/>
    <property type="match status" value="1"/>
</dbReference>
<proteinExistence type="inferred from homology"/>
<dbReference type="InterPro" id="IPR014001">
    <property type="entry name" value="Helicase_ATP-bd"/>
</dbReference>
<keyword evidence="3" id="KW-0378">Hydrolase</keyword>
<feature type="domain" description="Helicase ATP-binding" evidence="11">
    <location>
        <begin position="98"/>
        <end position="242"/>
    </location>
</feature>
<evidence type="ECO:0000256" key="4">
    <source>
        <dbReference type="ARBA" id="ARBA00022806"/>
    </source>
</evidence>
<dbReference type="GO" id="GO:0043138">
    <property type="term" value="F:3'-5' DNA helicase activity"/>
    <property type="evidence" value="ECO:0007669"/>
    <property type="project" value="UniProtKB-EC"/>
</dbReference>
<evidence type="ECO:0000256" key="7">
    <source>
        <dbReference type="ARBA" id="ARBA00034617"/>
    </source>
</evidence>
<evidence type="ECO:0000256" key="9">
    <source>
        <dbReference type="ARBA" id="ARBA00048988"/>
    </source>
</evidence>
<comment type="similarity">
    <text evidence="1">Belongs to the helicase family. RAD25/XPB subfamily.</text>
</comment>
<accession>A0A6B0SJC7</accession>
<dbReference type="PANTHER" id="PTHR11274:SF0">
    <property type="entry name" value="GENERAL TRANSCRIPTION AND DNA REPAIR FACTOR IIH HELICASE SUBUNIT XPB"/>
    <property type="match status" value="1"/>
</dbReference>
<organism evidence="13 14">
    <name type="scientific">Halobacterium bonnevillei</name>
    <dbReference type="NCBI Taxonomy" id="2692200"/>
    <lineage>
        <taxon>Archaea</taxon>
        <taxon>Methanobacteriati</taxon>
        <taxon>Methanobacteriota</taxon>
        <taxon>Stenosarchaea group</taxon>
        <taxon>Halobacteria</taxon>
        <taxon>Halobacteriales</taxon>
        <taxon>Halobacteriaceae</taxon>
        <taxon>Halobacterium</taxon>
    </lineage>
</organism>
<dbReference type="Gene3D" id="3.40.1170.30">
    <property type="match status" value="1"/>
</dbReference>
<protein>
    <recommendedName>
        <fullName evidence="8">DNA 3'-5' helicase</fullName>
        <ecNumber evidence="8">5.6.2.4</ecNumber>
    </recommendedName>
</protein>
<evidence type="ECO:0000256" key="6">
    <source>
        <dbReference type="ARBA" id="ARBA00023235"/>
    </source>
</evidence>
<dbReference type="InterPro" id="IPR001650">
    <property type="entry name" value="Helicase_C-like"/>
</dbReference>
<dbReference type="PANTHER" id="PTHR11274">
    <property type="entry name" value="RAD25/XP-B DNA REPAIR HELICASE"/>
    <property type="match status" value="1"/>
</dbReference>
<keyword evidence="6" id="KW-0413">Isomerase</keyword>
<keyword evidence="2" id="KW-0547">Nucleotide-binding</keyword>
<evidence type="ECO:0000256" key="1">
    <source>
        <dbReference type="ARBA" id="ARBA00006637"/>
    </source>
</evidence>
<dbReference type="Gene3D" id="3.40.50.300">
    <property type="entry name" value="P-loop containing nucleotide triphosphate hydrolases"/>
    <property type="match status" value="2"/>
</dbReference>
<evidence type="ECO:0000256" key="3">
    <source>
        <dbReference type="ARBA" id="ARBA00022801"/>
    </source>
</evidence>
<dbReference type="CDD" id="cd18789">
    <property type="entry name" value="SF2_C_XPB"/>
    <property type="match status" value="1"/>
</dbReference>
<feature type="compositionally biased region" description="Basic and acidic residues" evidence="10">
    <location>
        <begin position="8"/>
        <end position="19"/>
    </location>
</feature>
<dbReference type="InterPro" id="IPR006935">
    <property type="entry name" value="Helicase/UvrB_N"/>
</dbReference>
<dbReference type="PROSITE" id="PS51192">
    <property type="entry name" value="HELICASE_ATP_BIND_1"/>
    <property type="match status" value="1"/>
</dbReference>
<dbReference type="InterPro" id="IPR050615">
    <property type="entry name" value="ATP-dep_DNA_Helicase"/>
</dbReference>
<dbReference type="InterPro" id="IPR040699">
    <property type="entry name" value="XPB_DRD"/>
</dbReference>
<dbReference type="InterPro" id="IPR032438">
    <property type="entry name" value="ERCC3_RAD25_C"/>
</dbReference>
<comment type="catalytic activity">
    <reaction evidence="9">
        <text>ATP + H2O = ADP + phosphate + H(+)</text>
        <dbReference type="Rhea" id="RHEA:13065"/>
        <dbReference type="ChEBI" id="CHEBI:15377"/>
        <dbReference type="ChEBI" id="CHEBI:15378"/>
        <dbReference type="ChEBI" id="CHEBI:30616"/>
        <dbReference type="ChEBI" id="CHEBI:43474"/>
        <dbReference type="ChEBI" id="CHEBI:456216"/>
        <dbReference type="EC" id="5.6.2.4"/>
    </reaction>
</comment>
<evidence type="ECO:0000256" key="8">
    <source>
        <dbReference type="ARBA" id="ARBA00034808"/>
    </source>
</evidence>
<dbReference type="SMART" id="SM00487">
    <property type="entry name" value="DEXDc"/>
    <property type="match status" value="1"/>
</dbReference>
<feature type="domain" description="Helicase C-terminal" evidence="12">
    <location>
        <begin position="332"/>
        <end position="461"/>
    </location>
</feature>
<dbReference type="Pfam" id="PF16203">
    <property type="entry name" value="ERCC3_RAD25_C"/>
    <property type="match status" value="1"/>
</dbReference>
<dbReference type="GO" id="GO:0005524">
    <property type="term" value="F:ATP binding"/>
    <property type="evidence" value="ECO:0007669"/>
    <property type="project" value="UniProtKB-KW"/>
</dbReference>
<keyword evidence="5" id="KW-0067">ATP-binding</keyword>